<feature type="domain" description="Cyclin-like" evidence="5">
    <location>
        <begin position="110"/>
        <end position="179"/>
    </location>
</feature>
<dbReference type="FunFam" id="1.10.472.10:FF:000001">
    <property type="entry name" value="G2/mitotic-specific cyclin"/>
    <property type="match status" value="1"/>
</dbReference>
<keyword evidence="1" id="KW-0132">Cell division</keyword>
<dbReference type="GO" id="GO:0005634">
    <property type="term" value="C:nucleus"/>
    <property type="evidence" value="ECO:0007669"/>
    <property type="project" value="UniProtKB-ARBA"/>
</dbReference>
<reference evidence="6" key="2">
    <citation type="journal article" date="2014" name="Exp. Cell Res.">
        <title>Chorion formation in panoistic ovaries requires windei and trimethylation of histone 3 lysine 9.</title>
        <authorList>
            <person name="Herraiz A."/>
            <person name="Belles X."/>
            <person name="Piulachs M.D."/>
        </authorList>
    </citation>
    <scope>NUCLEOTIDE SEQUENCE</scope>
    <source>
        <tissue evidence="6">Ovary</tissue>
    </source>
</reference>
<dbReference type="InterPro" id="IPR036915">
    <property type="entry name" value="Cyclin-like_sf"/>
</dbReference>
<name>X5J6Q1_BLAGE</name>
<dbReference type="InterPro" id="IPR039361">
    <property type="entry name" value="Cyclin"/>
</dbReference>
<evidence type="ECO:0000313" key="6">
    <source>
        <dbReference type="EMBL" id="CCX34996.1"/>
    </source>
</evidence>
<keyword evidence="2 4" id="KW-0195">Cyclin</keyword>
<dbReference type="AlphaFoldDB" id="X5J6Q1"/>
<proteinExistence type="evidence at transcript level"/>
<evidence type="ECO:0000259" key="5">
    <source>
        <dbReference type="SMART" id="SM00385"/>
    </source>
</evidence>
<dbReference type="InterPro" id="IPR013763">
    <property type="entry name" value="Cyclin-like_dom"/>
</dbReference>
<evidence type="ECO:0000256" key="3">
    <source>
        <dbReference type="ARBA" id="ARBA00023306"/>
    </source>
</evidence>
<dbReference type="InterPro" id="IPR006671">
    <property type="entry name" value="Cyclin_N"/>
</dbReference>
<reference evidence="6" key="1">
    <citation type="submission" date="2013-05" db="EMBL/GenBank/DDBJ databases">
        <authorList>
            <person name="Piulachs M."/>
        </authorList>
    </citation>
    <scope>NUCLEOTIDE SEQUENCE</scope>
    <source>
        <tissue evidence="6">Ovary</tissue>
    </source>
</reference>
<protein>
    <submittedName>
        <fullName evidence="6">Cyclin E</fullName>
    </submittedName>
</protein>
<dbReference type="SMART" id="SM00385">
    <property type="entry name" value="CYCLIN"/>
    <property type="match status" value="1"/>
</dbReference>
<dbReference type="PANTHER" id="PTHR10177">
    <property type="entry name" value="CYCLINS"/>
    <property type="match status" value="1"/>
</dbReference>
<dbReference type="SUPFAM" id="SSF47954">
    <property type="entry name" value="Cyclin-like"/>
    <property type="match status" value="1"/>
</dbReference>
<organism evidence="6">
    <name type="scientific">Blattella germanica</name>
    <name type="common">German cockroach</name>
    <name type="synonym">Blatta germanica</name>
    <dbReference type="NCBI Taxonomy" id="6973"/>
    <lineage>
        <taxon>Eukaryota</taxon>
        <taxon>Metazoa</taxon>
        <taxon>Ecdysozoa</taxon>
        <taxon>Arthropoda</taxon>
        <taxon>Hexapoda</taxon>
        <taxon>Insecta</taxon>
        <taxon>Pterygota</taxon>
        <taxon>Neoptera</taxon>
        <taxon>Polyneoptera</taxon>
        <taxon>Dictyoptera</taxon>
        <taxon>Blattodea</taxon>
        <taxon>Blaberoidea</taxon>
        <taxon>Blattellidae</taxon>
        <taxon>Blattella</taxon>
    </lineage>
</organism>
<comment type="similarity">
    <text evidence="4">Belongs to the cyclin family.</text>
</comment>
<dbReference type="PROSITE" id="PS00292">
    <property type="entry name" value="CYCLINS"/>
    <property type="match status" value="1"/>
</dbReference>
<feature type="non-terminal residue" evidence="6">
    <location>
        <position position="179"/>
    </location>
</feature>
<evidence type="ECO:0000256" key="1">
    <source>
        <dbReference type="ARBA" id="ARBA00022618"/>
    </source>
</evidence>
<keyword evidence="3" id="KW-0131">Cell cycle</keyword>
<dbReference type="GO" id="GO:0051301">
    <property type="term" value="P:cell division"/>
    <property type="evidence" value="ECO:0007669"/>
    <property type="project" value="UniProtKB-KW"/>
</dbReference>
<dbReference type="Gene3D" id="1.10.472.10">
    <property type="entry name" value="Cyclin-like"/>
    <property type="match status" value="1"/>
</dbReference>
<dbReference type="InterPro" id="IPR048258">
    <property type="entry name" value="Cyclins_cyclin-box"/>
</dbReference>
<accession>X5J6Q1</accession>
<sequence>DETCLVANETVEDTELGSDNIAPSSDLGSDGDVILATPIHPTWSQFRGLPYILTPATDRLSPLPVLTWANPREVWELMCHKDEVSSHERDEDLFVKHAGLQPRMRAILLDWLIEVCEVYKIHRETYHLTMDFIDRYLSHRRGVPKQHLQLIGITCLFIASKVEEIYPPKITEYAFVRME</sequence>
<dbReference type="Pfam" id="PF00134">
    <property type="entry name" value="Cyclin_N"/>
    <property type="match status" value="1"/>
</dbReference>
<gene>
    <name evidence="6" type="primary">cyclin E</name>
</gene>
<feature type="non-terminal residue" evidence="6">
    <location>
        <position position="1"/>
    </location>
</feature>
<dbReference type="EMBL" id="HF969267">
    <property type="protein sequence ID" value="CCX34996.1"/>
    <property type="molecule type" value="mRNA"/>
</dbReference>
<dbReference type="GO" id="GO:0000278">
    <property type="term" value="P:mitotic cell cycle"/>
    <property type="evidence" value="ECO:0007669"/>
    <property type="project" value="UniProtKB-ARBA"/>
</dbReference>
<evidence type="ECO:0000256" key="4">
    <source>
        <dbReference type="RuleBase" id="RU000383"/>
    </source>
</evidence>
<evidence type="ECO:0000256" key="2">
    <source>
        <dbReference type="ARBA" id="ARBA00023127"/>
    </source>
</evidence>